<gene>
    <name evidence="1" type="ORF">DXC51_04705</name>
</gene>
<dbReference type="GeneID" id="97986203"/>
<protein>
    <recommendedName>
        <fullName evidence="3">Glycosyltransferase</fullName>
    </recommendedName>
</protein>
<dbReference type="Proteomes" id="UP000260812">
    <property type="component" value="Unassembled WGS sequence"/>
</dbReference>
<dbReference type="RefSeq" id="WP_117543944.1">
    <property type="nucleotide sequence ID" value="NZ_QVLV01000002.1"/>
</dbReference>
<evidence type="ECO:0000313" key="1">
    <source>
        <dbReference type="EMBL" id="RGE64362.1"/>
    </source>
</evidence>
<keyword evidence="2" id="KW-1185">Reference proteome</keyword>
<accession>A0A3E3IBE3</accession>
<dbReference type="Gene3D" id="3.40.50.2000">
    <property type="entry name" value="Glycogen Phosphorylase B"/>
    <property type="match status" value="1"/>
</dbReference>
<evidence type="ECO:0008006" key="3">
    <source>
        <dbReference type="Google" id="ProtNLM"/>
    </source>
</evidence>
<sequence>MKKVIYIVKSELHIYPPCIAQIRILKKCGVDVEVWYGSCDKQLLTIFDSENVPYVDLREQRGKLPGKLDKLNNWQQFAFSVKKRMKNLRDVSKILFWFGTAETAMPMIGMLKGYNYALTSLELLDDNKFKNKLFCKLTGDAKFIVCCETSRAYIMRNWYGLKKLPYVMPNKPYDFHDERRKTPSIEATQKAIELVQDKKFIIYQGILKSLDYMLEMVRAIRDSGTGYYFVLMGLDPENIFEDIQKEYERCIFIKNIPAPYHLEVTSYASIGFVFYDDRNSLNRAFCAPNKIYEYSGLRIPAIGNEVPGLINTIGAAKAGVCVPMKRGDLIHAIRDIEDHYDLYAQNAYDFYQGTDNVALMKQIIVENGIQ</sequence>
<comment type="caution">
    <text evidence="1">The sequence shown here is derived from an EMBL/GenBank/DDBJ whole genome shotgun (WGS) entry which is preliminary data.</text>
</comment>
<dbReference type="AlphaFoldDB" id="A0A3E3IBE3"/>
<evidence type="ECO:0000313" key="2">
    <source>
        <dbReference type="Proteomes" id="UP000260812"/>
    </source>
</evidence>
<reference evidence="1" key="1">
    <citation type="submission" date="2018-08" db="EMBL/GenBank/DDBJ databases">
        <title>A genome reference for cultivated species of the human gut microbiota.</title>
        <authorList>
            <person name="Zou Y."/>
            <person name="Xue W."/>
            <person name="Luo G."/>
        </authorList>
    </citation>
    <scope>NUCLEOTIDE SEQUENCE [LARGE SCALE GENOMIC DNA]</scope>
    <source>
        <strain evidence="1">TF05-5AC</strain>
    </source>
</reference>
<organism evidence="1 2">
    <name type="scientific">Eisenbergiella massiliensis</name>
    <dbReference type="NCBI Taxonomy" id="1720294"/>
    <lineage>
        <taxon>Bacteria</taxon>
        <taxon>Bacillati</taxon>
        <taxon>Bacillota</taxon>
        <taxon>Clostridia</taxon>
        <taxon>Lachnospirales</taxon>
        <taxon>Lachnospiraceae</taxon>
        <taxon>Eisenbergiella</taxon>
    </lineage>
</organism>
<name>A0A3E3IBE3_9FIRM</name>
<dbReference type="SUPFAM" id="SSF53756">
    <property type="entry name" value="UDP-Glycosyltransferase/glycogen phosphorylase"/>
    <property type="match status" value="1"/>
</dbReference>
<dbReference type="EMBL" id="QVLV01000002">
    <property type="protein sequence ID" value="RGE64362.1"/>
    <property type="molecule type" value="Genomic_DNA"/>
</dbReference>
<proteinExistence type="predicted"/>